<proteinExistence type="predicted"/>
<accession>A0A482XS03</accession>
<sequence>MSVVYAYEALTLIYSAYIETYAHTYVSMTTRGRVLTYLHPPTTYRQHGRGAGSPNRAAPPKQGATTHAHAPPPASSAPLTHSLSAARSSPQPSAAAVLCVPCRAVTCRAALTVAVAGFNLKCPPKQQSHTPRCDICAALSSEPP</sequence>
<organism evidence="2 3">
    <name type="scientific">Laodelphax striatellus</name>
    <name type="common">Small brown planthopper</name>
    <name type="synonym">Delphax striatella</name>
    <dbReference type="NCBI Taxonomy" id="195883"/>
    <lineage>
        <taxon>Eukaryota</taxon>
        <taxon>Metazoa</taxon>
        <taxon>Ecdysozoa</taxon>
        <taxon>Arthropoda</taxon>
        <taxon>Hexapoda</taxon>
        <taxon>Insecta</taxon>
        <taxon>Pterygota</taxon>
        <taxon>Neoptera</taxon>
        <taxon>Paraneoptera</taxon>
        <taxon>Hemiptera</taxon>
        <taxon>Auchenorrhyncha</taxon>
        <taxon>Fulgoroidea</taxon>
        <taxon>Delphacidae</taxon>
        <taxon>Criomorphinae</taxon>
        <taxon>Laodelphax</taxon>
    </lineage>
</organism>
<keyword evidence="3" id="KW-1185">Reference proteome</keyword>
<reference evidence="2 3" key="1">
    <citation type="journal article" date="2017" name="Gigascience">
        <title>Genome sequence of the small brown planthopper, Laodelphax striatellus.</title>
        <authorList>
            <person name="Zhu J."/>
            <person name="Jiang F."/>
            <person name="Wang X."/>
            <person name="Yang P."/>
            <person name="Bao Y."/>
            <person name="Zhao W."/>
            <person name="Wang W."/>
            <person name="Lu H."/>
            <person name="Wang Q."/>
            <person name="Cui N."/>
            <person name="Li J."/>
            <person name="Chen X."/>
            <person name="Luo L."/>
            <person name="Yu J."/>
            <person name="Kang L."/>
            <person name="Cui F."/>
        </authorList>
    </citation>
    <scope>NUCLEOTIDE SEQUENCE [LARGE SCALE GENOMIC DNA]</scope>
    <source>
        <strain evidence="2">Lst14</strain>
    </source>
</reference>
<dbReference type="InParanoid" id="A0A482XS03"/>
<dbReference type="AlphaFoldDB" id="A0A482XS03"/>
<evidence type="ECO:0000313" key="2">
    <source>
        <dbReference type="EMBL" id="RZF48280.1"/>
    </source>
</evidence>
<feature type="region of interest" description="Disordered" evidence="1">
    <location>
        <begin position="41"/>
        <end position="87"/>
    </location>
</feature>
<feature type="compositionally biased region" description="Low complexity" evidence="1">
    <location>
        <begin position="76"/>
        <end position="87"/>
    </location>
</feature>
<evidence type="ECO:0000313" key="3">
    <source>
        <dbReference type="Proteomes" id="UP000291343"/>
    </source>
</evidence>
<gene>
    <name evidence="2" type="ORF">LSTR_LSTR006247</name>
</gene>
<dbReference type="Proteomes" id="UP000291343">
    <property type="component" value="Unassembled WGS sequence"/>
</dbReference>
<name>A0A482XS03_LAOST</name>
<evidence type="ECO:0000256" key="1">
    <source>
        <dbReference type="SAM" id="MobiDB-lite"/>
    </source>
</evidence>
<comment type="caution">
    <text evidence="2">The sequence shown here is derived from an EMBL/GenBank/DDBJ whole genome shotgun (WGS) entry which is preliminary data.</text>
</comment>
<dbReference type="EMBL" id="QKKF02002619">
    <property type="protein sequence ID" value="RZF48280.1"/>
    <property type="molecule type" value="Genomic_DNA"/>
</dbReference>
<protein>
    <submittedName>
        <fullName evidence="2">Uncharacterized protein</fullName>
    </submittedName>
</protein>